<proteinExistence type="inferred from homology"/>
<evidence type="ECO:0000256" key="7">
    <source>
        <dbReference type="ARBA" id="ARBA00022989"/>
    </source>
</evidence>
<dbReference type="EMBL" id="FKLO01000026">
    <property type="protein sequence ID" value="SAY71634.1"/>
    <property type="molecule type" value="Genomic_DNA"/>
</dbReference>
<feature type="transmembrane region" description="Helical" evidence="9">
    <location>
        <begin position="45"/>
        <end position="66"/>
    </location>
</feature>
<keyword evidence="8 9" id="KW-0472">Membrane</keyword>
<dbReference type="FunFam" id="1.20.1510.10:FF:000006">
    <property type="entry name" value="Divalent cation efflux transporter"/>
    <property type="match status" value="1"/>
</dbReference>
<keyword evidence="5 9" id="KW-0812">Transmembrane</keyword>
<dbReference type="SUPFAM" id="SSF161111">
    <property type="entry name" value="Cation efflux protein transmembrane domain-like"/>
    <property type="match status" value="1"/>
</dbReference>
<feature type="domain" description="Cation efflux protein cytoplasmic" evidence="11">
    <location>
        <begin position="250"/>
        <end position="319"/>
    </location>
</feature>
<dbReference type="Pfam" id="PF01545">
    <property type="entry name" value="Cation_efflux"/>
    <property type="match status" value="1"/>
</dbReference>
<dbReference type="PANTHER" id="PTHR43840:SF15">
    <property type="entry name" value="MITOCHONDRIAL METAL TRANSPORTER 1-RELATED"/>
    <property type="match status" value="1"/>
</dbReference>
<evidence type="ECO:0000256" key="9">
    <source>
        <dbReference type="SAM" id="Phobius"/>
    </source>
</evidence>
<evidence type="ECO:0000256" key="5">
    <source>
        <dbReference type="ARBA" id="ARBA00022692"/>
    </source>
</evidence>
<dbReference type="GO" id="GO:0016020">
    <property type="term" value="C:membrane"/>
    <property type="evidence" value="ECO:0007669"/>
    <property type="project" value="UniProtKB-SubCell"/>
</dbReference>
<name>A0A1C3HNZ4_9GAMM</name>
<evidence type="ECO:0000256" key="4">
    <source>
        <dbReference type="ARBA" id="ARBA00022496"/>
    </source>
</evidence>
<comment type="subcellular location">
    <subcellularLocation>
        <location evidence="1">Membrane</location>
        <topology evidence="1">Multi-pass membrane protein</topology>
    </subcellularLocation>
</comment>
<evidence type="ECO:0000313" key="12">
    <source>
        <dbReference type="EMBL" id="SAY71634.1"/>
    </source>
</evidence>
<dbReference type="Gene3D" id="1.20.1510.10">
    <property type="entry name" value="Cation efflux protein transmembrane domain"/>
    <property type="match status" value="1"/>
</dbReference>
<dbReference type="PANTHER" id="PTHR43840">
    <property type="entry name" value="MITOCHONDRIAL METAL TRANSPORTER 1-RELATED"/>
    <property type="match status" value="1"/>
</dbReference>
<keyword evidence="6" id="KW-0406">Ion transport</keyword>
<protein>
    <submittedName>
        <fullName evidence="12">Cobalt-zinc-cadmium resistance protein</fullName>
    </submittedName>
</protein>
<feature type="domain" description="Cation efflux protein transmembrane" evidence="10">
    <location>
        <begin position="46"/>
        <end position="241"/>
    </location>
</feature>
<gene>
    <name evidence="12" type="ORF">CHUV0807_0638</name>
</gene>
<dbReference type="AlphaFoldDB" id="A0A1C3HNZ4"/>
<reference evidence="13" key="1">
    <citation type="submission" date="2016-04" db="EMBL/GenBank/DDBJ databases">
        <authorList>
            <person name="Tagini F."/>
        </authorList>
    </citation>
    <scope>NUCLEOTIDE SEQUENCE [LARGE SCALE GENOMIC DNA]</scope>
    <source>
        <strain evidence="13">CHUV0807</strain>
    </source>
</reference>
<dbReference type="Proteomes" id="UP000190837">
    <property type="component" value="Unassembled WGS sequence"/>
</dbReference>
<keyword evidence="6" id="KW-0862">Zinc</keyword>
<keyword evidence="4" id="KW-0408">Iron</keyword>
<evidence type="ECO:0000256" key="3">
    <source>
        <dbReference type="ARBA" id="ARBA00022448"/>
    </source>
</evidence>
<dbReference type="InterPro" id="IPR027469">
    <property type="entry name" value="Cation_efflux_TMD_sf"/>
</dbReference>
<sequence>MPPHFFVTLAGANAAKYAPVFMLKFHAHPQPARRCEPMSAPTAKIVLLGVLGNAALALIKGVAGVFGHSYALIADAIESTTDVFSSLLLYLGLRVANQPPDANHPYGHGRAESLATFLTVAFLLASAGIITYKSIAHIITPHKNPAPFTLIVLIAVVGVKEGLYRYYQRKSGETASSALEAEAWHHRSDALTSLAAFLGISISLIMGKGWESADDWAALAAAAIITYNAWRIFRPALADIMDEDRFDALRQRIESIAKAEAGVHGVQECLVRKMGSEYYIDLRLLVGNGQTIETLCELKHRLRAHLHAQEPYLRRIFIECDCCPVCPHRES</sequence>
<evidence type="ECO:0000256" key="8">
    <source>
        <dbReference type="ARBA" id="ARBA00023136"/>
    </source>
</evidence>
<evidence type="ECO:0000256" key="2">
    <source>
        <dbReference type="ARBA" id="ARBA00010212"/>
    </source>
</evidence>
<dbReference type="Gene3D" id="3.30.70.1350">
    <property type="entry name" value="Cation efflux protein, cytoplasmic domain"/>
    <property type="match status" value="1"/>
</dbReference>
<evidence type="ECO:0000313" key="13">
    <source>
        <dbReference type="Proteomes" id="UP000190837"/>
    </source>
</evidence>
<comment type="similarity">
    <text evidence="2">Belongs to the cation diffusion facilitator (CDF) transporter (TC 2.A.4) family. FieF subfamily.</text>
</comment>
<feature type="transmembrane region" description="Helical" evidence="9">
    <location>
        <begin position="114"/>
        <end position="135"/>
    </location>
</feature>
<feature type="transmembrane region" description="Helical" evidence="9">
    <location>
        <begin position="147"/>
        <end position="167"/>
    </location>
</feature>
<dbReference type="GO" id="GO:0006826">
    <property type="term" value="P:iron ion transport"/>
    <property type="evidence" value="ECO:0007669"/>
    <property type="project" value="UniProtKB-KW"/>
</dbReference>
<dbReference type="InterPro" id="IPR036837">
    <property type="entry name" value="Cation_efflux_CTD_sf"/>
</dbReference>
<accession>A0A1C3HNZ4</accession>
<organism evidence="12 13">
    <name type="scientific">Cardiobacterium hominis</name>
    <dbReference type="NCBI Taxonomy" id="2718"/>
    <lineage>
        <taxon>Bacteria</taxon>
        <taxon>Pseudomonadati</taxon>
        <taxon>Pseudomonadota</taxon>
        <taxon>Gammaproteobacteria</taxon>
        <taxon>Cardiobacteriales</taxon>
        <taxon>Cardiobacteriaceae</taxon>
        <taxon>Cardiobacterium</taxon>
    </lineage>
</organism>
<dbReference type="GO" id="GO:0008324">
    <property type="term" value="F:monoatomic cation transmembrane transporter activity"/>
    <property type="evidence" value="ECO:0007669"/>
    <property type="project" value="InterPro"/>
</dbReference>
<keyword evidence="6" id="KW-0864">Zinc transport</keyword>
<dbReference type="Pfam" id="PF16916">
    <property type="entry name" value="ZT_dimer"/>
    <property type="match status" value="1"/>
</dbReference>
<evidence type="ECO:0000256" key="6">
    <source>
        <dbReference type="ARBA" id="ARBA00022906"/>
    </source>
</evidence>
<keyword evidence="4" id="KW-0410">Iron transport</keyword>
<dbReference type="NCBIfam" id="TIGR01297">
    <property type="entry name" value="CDF"/>
    <property type="match status" value="1"/>
</dbReference>
<evidence type="ECO:0000256" key="1">
    <source>
        <dbReference type="ARBA" id="ARBA00004141"/>
    </source>
</evidence>
<dbReference type="InterPro" id="IPR050291">
    <property type="entry name" value="CDF_Transporter"/>
</dbReference>
<dbReference type="InterPro" id="IPR002524">
    <property type="entry name" value="Cation_efflux"/>
</dbReference>
<evidence type="ECO:0000259" key="11">
    <source>
        <dbReference type="Pfam" id="PF16916"/>
    </source>
</evidence>
<keyword evidence="7 9" id="KW-1133">Transmembrane helix</keyword>
<dbReference type="InterPro" id="IPR058533">
    <property type="entry name" value="Cation_efflux_TM"/>
</dbReference>
<dbReference type="InterPro" id="IPR027470">
    <property type="entry name" value="Cation_efflux_CTD"/>
</dbReference>
<dbReference type="SUPFAM" id="SSF160240">
    <property type="entry name" value="Cation efflux protein cytoplasmic domain-like"/>
    <property type="match status" value="1"/>
</dbReference>
<dbReference type="GO" id="GO:0006829">
    <property type="term" value="P:zinc ion transport"/>
    <property type="evidence" value="ECO:0007669"/>
    <property type="project" value="UniProtKB-KW"/>
</dbReference>
<keyword evidence="3" id="KW-0813">Transport</keyword>
<evidence type="ECO:0000259" key="10">
    <source>
        <dbReference type="Pfam" id="PF01545"/>
    </source>
</evidence>